<feature type="domain" description="DED" evidence="6">
    <location>
        <begin position="11"/>
        <end position="89"/>
    </location>
</feature>
<dbReference type="InterPro" id="IPR011029">
    <property type="entry name" value="DEATH-like_dom_sf"/>
</dbReference>
<proteinExistence type="inferred from homology"/>
<evidence type="ECO:0008006" key="11">
    <source>
        <dbReference type="Google" id="ProtNLM"/>
    </source>
</evidence>
<evidence type="ECO:0000313" key="9">
    <source>
        <dbReference type="EMBL" id="RUS70675.1"/>
    </source>
</evidence>
<dbReference type="SMART" id="SM00031">
    <property type="entry name" value="DED"/>
    <property type="match status" value="2"/>
</dbReference>
<keyword evidence="10" id="KW-1185">Reference proteome</keyword>
<dbReference type="SUPFAM" id="SSF52129">
    <property type="entry name" value="Caspase-like"/>
    <property type="match status" value="1"/>
</dbReference>
<dbReference type="InterPro" id="IPR011600">
    <property type="entry name" value="Pept_C14_caspase"/>
</dbReference>
<dbReference type="AlphaFoldDB" id="A0A3S0ZAT8"/>
<feature type="domain" description="Caspase family p20" evidence="8">
    <location>
        <begin position="388"/>
        <end position="512"/>
    </location>
</feature>
<dbReference type="PANTHER" id="PTHR48169:SF7">
    <property type="entry name" value="CASPASE 10"/>
    <property type="match status" value="1"/>
</dbReference>
<dbReference type="PROSITE" id="PS50168">
    <property type="entry name" value="DED"/>
    <property type="match status" value="2"/>
</dbReference>
<dbReference type="Pfam" id="PF01335">
    <property type="entry name" value="DED"/>
    <property type="match status" value="2"/>
</dbReference>
<feature type="region of interest" description="Disordered" evidence="5">
    <location>
        <begin position="279"/>
        <end position="309"/>
    </location>
</feature>
<dbReference type="Gene3D" id="3.40.50.1460">
    <property type="match status" value="1"/>
</dbReference>
<dbReference type="InterPro" id="IPR001875">
    <property type="entry name" value="DED_dom"/>
</dbReference>
<evidence type="ECO:0000256" key="3">
    <source>
        <dbReference type="ARBA" id="ARBA00022737"/>
    </source>
</evidence>
<comment type="similarity">
    <text evidence="1 4">Belongs to the peptidase C14A family.</text>
</comment>
<dbReference type="PROSITE" id="PS50207">
    <property type="entry name" value="CASPASE_P10"/>
    <property type="match status" value="1"/>
</dbReference>
<accession>A0A3S0ZAT8</accession>
<dbReference type="GO" id="GO:0004197">
    <property type="term" value="F:cysteine-type endopeptidase activity"/>
    <property type="evidence" value="ECO:0007669"/>
    <property type="project" value="InterPro"/>
</dbReference>
<feature type="compositionally biased region" description="Low complexity" evidence="5">
    <location>
        <begin position="294"/>
        <end position="309"/>
    </location>
</feature>
<dbReference type="EMBL" id="RQTK01001356">
    <property type="protein sequence ID" value="RUS70675.1"/>
    <property type="molecule type" value="Genomic_DNA"/>
</dbReference>
<protein>
    <recommendedName>
        <fullName evidence="11">Caspase-8</fullName>
    </recommendedName>
</protein>
<name>A0A3S0ZAT8_ELYCH</name>
<dbReference type="CDD" id="cd00032">
    <property type="entry name" value="CASc"/>
    <property type="match status" value="1"/>
</dbReference>
<organism evidence="9 10">
    <name type="scientific">Elysia chlorotica</name>
    <name type="common">Eastern emerald elysia</name>
    <name type="synonym">Sea slug</name>
    <dbReference type="NCBI Taxonomy" id="188477"/>
    <lineage>
        <taxon>Eukaryota</taxon>
        <taxon>Metazoa</taxon>
        <taxon>Spiralia</taxon>
        <taxon>Lophotrochozoa</taxon>
        <taxon>Mollusca</taxon>
        <taxon>Gastropoda</taxon>
        <taxon>Heterobranchia</taxon>
        <taxon>Euthyneura</taxon>
        <taxon>Panpulmonata</taxon>
        <taxon>Sacoglossa</taxon>
        <taxon>Placobranchoidea</taxon>
        <taxon>Plakobranchidae</taxon>
        <taxon>Elysia</taxon>
    </lineage>
</organism>
<evidence type="ECO:0000256" key="1">
    <source>
        <dbReference type="ARBA" id="ARBA00010134"/>
    </source>
</evidence>
<dbReference type="InterPro" id="IPR016129">
    <property type="entry name" value="Caspase_his_AS"/>
</dbReference>
<dbReference type="GO" id="GO:0006508">
    <property type="term" value="P:proteolysis"/>
    <property type="evidence" value="ECO:0007669"/>
    <property type="project" value="InterPro"/>
</dbReference>
<evidence type="ECO:0000259" key="6">
    <source>
        <dbReference type="PROSITE" id="PS50168"/>
    </source>
</evidence>
<dbReference type="Gene3D" id="1.10.533.10">
    <property type="entry name" value="Death Domain, Fas"/>
    <property type="match status" value="2"/>
</dbReference>
<dbReference type="GO" id="GO:0006915">
    <property type="term" value="P:apoptotic process"/>
    <property type="evidence" value="ECO:0007669"/>
    <property type="project" value="UniProtKB-KW"/>
</dbReference>
<feature type="compositionally biased region" description="Low complexity" evidence="5">
    <location>
        <begin position="204"/>
        <end position="218"/>
    </location>
</feature>
<feature type="domain" description="DED" evidence="6">
    <location>
        <begin position="105"/>
        <end position="180"/>
    </location>
</feature>
<dbReference type="GO" id="GO:0051604">
    <property type="term" value="P:protein maturation"/>
    <property type="evidence" value="ECO:0007669"/>
    <property type="project" value="UniProtKB-ARBA"/>
</dbReference>
<dbReference type="InterPro" id="IPR015917">
    <property type="entry name" value="Pept_C14A"/>
</dbReference>
<dbReference type="SMART" id="SM00115">
    <property type="entry name" value="CASc"/>
    <property type="match status" value="1"/>
</dbReference>
<reference evidence="9 10" key="1">
    <citation type="submission" date="2019-01" db="EMBL/GenBank/DDBJ databases">
        <title>A draft genome assembly of the solar-powered sea slug Elysia chlorotica.</title>
        <authorList>
            <person name="Cai H."/>
            <person name="Li Q."/>
            <person name="Fang X."/>
            <person name="Li J."/>
            <person name="Curtis N.E."/>
            <person name="Altenburger A."/>
            <person name="Shibata T."/>
            <person name="Feng M."/>
            <person name="Maeda T."/>
            <person name="Schwartz J.A."/>
            <person name="Shigenobu S."/>
            <person name="Lundholm N."/>
            <person name="Nishiyama T."/>
            <person name="Yang H."/>
            <person name="Hasebe M."/>
            <person name="Li S."/>
            <person name="Pierce S.K."/>
            <person name="Wang J."/>
        </authorList>
    </citation>
    <scope>NUCLEOTIDE SEQUENCE [LARGE SCALE GENOMIC DNA]</scope>
    <source>
        <strain evidence="9">EC2010</strain>
        <tissue evidence="9">Whole organism of an adult</tissue>
    </source>
</reference>
<dbReference type="Proteomes" id="UP000271974">
    <property type="component" value="Unassembled WGS sequence"/>
</dbReference>
<feature type="compositionally biased region" description="Polar residues" evidence="5">
    <location>
        <begin position="239"/>
        <end position="266"/>
    </location>
</feature>
<feature type="compositionally biased region" description="Polar residues" evidence="5">
    <location>
        <begin position="219"/>
        <end position="229"/>
    </location>
</feature>
<dbReference type="SUPFAM" id="SSF47986">
    <property type="entry name" value="DEATH domain"/>
    <property type="match status" value="2"/>
</dbReference>
<dbReference type="InterPro" id="IPR002138">
    <property type="entry name" value="Pept_C14_p10"/>
</dbReference>
<feature type="domain" description="Caspase family p10" evidence="7">
    <location>
        <begin position="534"/>
        <end position="616"/>
    </location>
</feature>
<dbReference type="PROSITE" id="PS50208">
    <property type="entry name" value="CASPASE_P20"/>
    <property type="match status" value="1"/>
</dbReference>
<comment type="caution">
    <text evidence="9">The sequence shown here is derived from an EMBL/GenBank/DDBJ whole genome shotgun (WGS) entry which is preliminary data.</text>
</comment>
<dbReference type="GO" id="GO:0042981">
    <property type="term" value="P:regulation of apoptotic process"/>
    <property type="evidence" value="ECO:0007669"/>
    <property type="project" value="InterPro"/>
</dbReference>
<keyword evidence="3" id="KW-0677">Repeat</keyword>
<dbReference type="Pfam" id="PF00656">
    <property type="entry name" value="Peptidase_C14"/>
    <property type="match status" value="1"/>
</dbReference>
<evidence type="ECO:0000259" key="8">
    <source>
        <dbReference type="PROSITE" id="PS50208"/>
    </source>
</evidence>
<dbReference type="OrthoDB" id="6114029at2759"/>
<dbReference type="STRING" id="188477.A0A3S0ZAT8"/>
<evidence type="ECO:0000256" key="2">
    <source>
        <dbReference type="ARBA" id="ARBA00022703"/>
    </source>
</evidence>
<evidence type="ECO:0000313" key="10">
    <source>
        <dbReference type="Proteomes" id="UP000271974"/>
    </source>
</evidence>
<dbReference type="InterPro" id="IPR029030">
    <property type="entry name" value="Caspase-like_dom_sf"/>
</dbReference>
<dbReference type="InterPro" id="IPR001309">
    <property type="entry name" value="Pept_C14_p20"/>
</dbReference>
<feature type="region of interest" description="Disordered" evidence="5">
    <location>
        <begin position="192"/>
        <end position="266"/>
    </location>
</feature>
<dbReference type="PRINTS" id="PR00376">
    <property type="entry name" value="IL1BCENZYME"/>
</dbReference>
<evidence type="ECO:0000256" key="5">
    <source>
        <dbReference type="SAM" id="MobiDB-lite"/>
    </source>
</evidence>
<keyword evidence="2" id="KW-0053">Apoptosis</keyword>
<evidence type="ECO:0000256" key="4">
    <source>
        <dbReference type="RuleBase" id="RU003971"/>
    </source>
</evidence>
<dbReference type="GO" id="GO:0005737">
    <property type="term" value="C:cytoplasm"/>
    <property type="evidence" value="ECO:0007669"/>
    <property type="project" value="UniProtKB-ARBA"/>
</dbReference>
<evidence type="ECO:0000259" key="7">
    <source>
        <dbReference type="PROSITE" id="PS50207"/>
    </source>
</evidence>
<dbReference type="PANTHER" id="PTHR48169">
    <property type="entry name" value="DED DOMAIN-CONTAINING PROTEIN"/>
    <property type="match status" value="1"/>
</dbReference>
<sequence length="616" mass="68886">MTAFKMTDQEEYRILLQDLHSELPDEDIKGMKFLAQPLIKKRLYESIKDGLGLFGALEDCTMLSRFNLVYLSQLLETVGRMDLQARITEEIECDAISGEESLICPFRKLLFNLHKEIEDHDLMRMRYLHGTIPKRVTVDDPLDLFGFMIRELSLAPHKLDNLRKILSEISRQDLVEEIMFFEDTVNPDQCNYSSFSKETSGPKFEPASLESSSFPSSLQNQEPSSQQEWGPSYQDTEHQQSGFFQQESLGSSSQATGVSSWAHSSGDSIEELKAHNVTGASGEPATATGPGLSTATITTTTTTAPTAPVAPAATVGGFVCRPIPPQAEQQDVRKTLTLEDIEMFEDAPAVGTGSSEATGATGNINTESKQMANAALDLQERYKMSAEPRGLCLIIDVQKFSKPHLRFRYGSQVDKARLHKTFTRLKFVVTQMDNPTAAQIDDCLLQISQLDHSAYDCLVICVLSHGGPHYFYGSDGVSFDENRLFGLFSAKACPSLANKPKLFFFSYCRGLQEQEGVPVVETDCPTVVPNPVMVPDLSDFLFGYATPQHFVSYRNRSNGTFYIEVLTDVLDKDADRLELQHLLLRVNRLVSNKPTTTTHRQIPKPEHTLKRQLYFL</sequence>
<dbReference type="PROSITE" id="PS01121">
    <property type="entry name" value="CASPASE_HIS"/>
    <property type="match status" value="1"/>
</dbReference>
<gene>
    <name evidence="9" type="ORF">EGW08_021565</name>
</gene>